<evidence type="ECO:0000313" key="2">
    <source>
        <dbReference type="EMBL" id="KAJ7071900.1"/>
    </source>
</evidence>
<gene>
    <name evidence="2" type="ORF">B0H15DRAFT_84794</name>
</gene>
<feature type="region of interest" description="Disordered" evidence="1">
    <location>
        <begin position="264"/>
        <end position="298"/>
    </location>
</feature>
<comment type="caution">
    <text evidence="2">The sequence shown here is derived from an EMBL/GenBank/DDBJ whole genome shotgun (WGS) entry which is preliminary data.</text>
</comment>
<dbReference type="AlphaFoldDB" id="A0AAD6XIF3"/>
<dbReference type="EMBL" id="JARJCN010000121">
    <property type="protein sequence ID" value="KAJ7071900.1"/>
    <property type="molecule type" value="Genomic_DNA"/>
</dbReference>
<sequence length="348" mass="37435">MSVLAAPFARGPRHCAQRCSLRRPRSQAPSPRPVPTPAPLAFSSSVGRPFRPRAVTLALSPRALSSPFAPAFPTPFASAVAPPSRFHLHAATLLPRLASAVARPSRFHLHAATLLPRLSSDLAVRSTPCDMCPPRSPAYAVLVSSWLAPPPAVSSCSPRACATLADSSAYQRVDGLVRLGRCELVTQLLDAAIDLTPSLPPDCERRCHVTARSSTPRSSTPLAILCMHQCGLPRRRRISPRSSTLRLTSRRRCRCHVALRDVRGPPRHAATRGARNRVRGQRQRGLPSAQRRSLTGATGPCARRLVAHAQLSDVPPALRSSPLTPNAVPACTIFLPNALRPPSSAPRF</sequence>
<proteinExistence type="predicted"/>
<dbReference type="Proteomes" id="UP001222325">
    <property type="component" value="Unassembled WGS sequence"/>
</dbReference>
<evidence type="ECO:0000313" key="3">
    <source>
        <dbReference type="Proteomes" id="UP001222325"/>
    </source>
</evidence>
<reference evidence="2" key="1">
    <citation type="submission" date="2023-03" db="EMBL/GenBank/DDBJ databases">
        <title>Massive genome expansion in bonnet fungi (Mycena s.s.) driven by repeated elements and novel gene families across ecological guilds.</title>
        <authorList>
            <consortium name="Lawrence Berkeley National Laboratory"/>
            <person name="Harder C.B."/>
            <person name="Miyauchi S."/>
            <person name="Viragh M."/>
            <person name="Kuo A."/>
            <person name="Thoen E."/>
            <person name="Andreopoulos B."/>
            <person name="Lu D."/>
            <person name="Skrede I."/>
            <person name="Drula E."/>
            <person name="Henrissat B."/>
            <person name="Morin E."/>
            <person name="Kohler A."/>
            <person name="Barry K."/>
            <person name="LaButti K."/>
            <person name="Morin E."/>
            <person name="Salamov A."/>
            <person name="Lipzen A."/>
            <person name="Mereny Z."/>
            <person name="Hegedus B."/>
            <person name="Baldrian P."/>
            <person name="Stursova M."/>
            <person name="Weitz H."/>
            <person name="Taylor A."/>
            <person name="Grigoriev I.V."/>
            <person name="Nagy L.G."/>
            <person name="Martin F."/>
            <person name="Kauserud H."/>
        </authorList>
    </citation>
    <scope>NUCLEOTIDE SEQUENCE</scope>
    <source>
        <strain evidence="2">CBHHK173m</strain>
    </source>
</reference>
<protein>
    <submittedName>
        <fullName evidence="2">Uncharacterized protein</fullName>
    </submittedName>
</protein>
<evidence type="ECO:0000256" key="1">
    <source>
        <dbReference type="SAM" id="MobiDB-lite"/>
    </source>
</evidence>
<keyword evidence="3" id="KW-1185">Reference proteome</keyword>
<name>A0AAD6XIF3_9AGAR</name>
<feature type="compositionally biased region" description="Basic residues" evidence="1">
    <location>
        <begin position="265"/>
        <end position="282"/>
    </location>
</feature>
<feature type="compositionally biased region" description="Basic residues" evidence="1">
    <location>
        <begin position="16"/>
        <end position="25"/>
    </location>
</feature>
<organism evidence="2 3">
    <name type="scientific">Mycena belliarum</name>
    <dbReference type="NCBI Taxonomy" id="1033014"/>
    <lineage>
        <taxon>Eukaryota</taxon>
        <taxon>Fungi</taxon>
        <taxon>Dikarya</taxon>
        <taxon>Basidiomycota</taxon>
        <taxon>Agaricomycotina</taxon>
        <taxon>Agaricomycetes</taxon>
        <taxon>Agaricomycetidae</taxon>
        <taxon>Agaricales</taxon>
        <taxon>Marasmiineae</taxon>
        <taxon>Mycenaceae</taxon>
        <taxon>Mycena</taxon>
    </lineage>
</organism>
<feature type="region of interest" description="Disordered" evidence="1">
    <location>
        <begin position="16"/>
        <end position="40"/>
    </location>
</feature>
<accession>A0AAD6XIF3</accession>